<organism evidence="2 3">
    <name type="scientific">Thiorhodococcus mannitoliphagus</name>
    <dbReference type="NCBI Taxonomy" id="329406"/>
    <lineage>
        <taxon>Bacteria</taxon>
        <taxon>Pseudomonadati</taxon>
        <taxon>Pseudomonadota</taxon>
        <taxon>Gammaproteobacteria</taxon>
        <taxon>Chromatiales</taxon>
        <taxon>Chromatiaceae</taxon>
        <taxon>Thiorhodococcus</taxon>
    </lineage>
</organism>
<reference evidence="2 3" key="2">
    <citation type="submission" date="2020-02" db="EMBL/GenBank/DDBJ databases">
        <title>Genome sequences of Thiorhodococcus mannitoliphagus and Thiorhodococcus minor, purple sulfur photosynthetic bacteria in the gammaproteobacterial family, Chromatiaceae.</title>
        <authorList>
            <person name="Aviles F.A."/>
            <person name="Meyer T.E."/>
            <person name="Kyndt J.A."/>
        </authorList>
    </citation>
    <scope>NUCLEOTIDE SEQUENCE [LARGE SCALE GENOMIC DNA]</scope>
    <source>
        <strain evidence="2 3">DSM 18266</strain>
    </source>
</reference>
<gene>
    <name evidence="2" type="ORF">G3480_25255</name>
</gene>
<sequence length="293" mass="33467">MSESNPRDLTRQDSDDSRRDGLSIETAIVIRAEHASIGVAMEYDTVTARHGAYGEAWTLASQRLRLMEDRRYDILRILLKTGEEVTYFLDITEWYGKDESQPNLAEIAAWIDDDDADWNIQVENDEGALPPQASADRQGDGHSLETAVVIHAQTIWSSVCEECDFLILKHGPLADWTAEFQACFSRNARHYDRIEVIPRQGEPQTYYFDVTKGYEDGLHEVSMKQGLMRTRRNPGAYLRVMIDTAATARVFREPEAAALWAEAVALVNEQFERRQARRVLADALLTTRRLMRE</sequence>
<dbReference type="EMBL" id="JAAIJR010000232">
    <property type="protein sequence ID" value="NEX23547.1"/>
    <property type="molecule type" value="Genomic_DNA"/>
</dbReference>
<protein>
    <submittedName>
        <fullName evidence="2">Uncharacterized protein</fullName>
    </submittedName>
</protein>
<name>A0A6P1DYZ8_9GAMM</name>
<keyword evidence="3" id="KW-1185">Reference proteome</keyword>
<feature type="region of interest" description="Disordered" evidence="1">
    <location>
        <begin position="1"/>
        <end position="20"/>
    </location>
</feature>
<evidence type="ECO:0000256" key="1">
    <source>
        <dbReference type="SAM" id="MobiDB-lite"/>
    </source>
</evidence>
<dbReference type="AlphaFoldDB" id="A0A6P1DYZ8"/>
<comment type="caution">
    <text evidence="2">The sequence shown here is derived from an EMBL/GenBank/DDBJ whole genome shotgun (WGS) entry which is preliminary data.</text>
</comment>
<dbReference type="Proteomes" id="UP000471640">
    <property type="component" value="Unassembled WGS sequence"/>
</dbReference>
<reference evidence="3" key="1">
    <citation type="journal article" date="2020" name="Microbiol. Resour. Announc.">
        <title>Draft Genome Sequences of Thiorhodococcus mannitoliphagus and Thiorhodococcus minor, Purple Sulfur Photosynthetic Bacteria in the Gammaproteobacterial Family Chromatiaceae.</title>
        <authorList>
            <person name="Aviles F.A."/>
            <person name="Meyer T.E."/>
            <person name="Kyndt J.A."/>
        </authorList>
    </citation>
    <scope>NUCLEOTIDE SEQUENCE [LARGE SCALE GENOMIC DNA]</scope>
    <source>
        <strain evidence="3">DSM 18266</strain>
    </source>
</reference>
<evidence type="ECO:0000313" key="2">
    <source>
        <dbReference type="EMBL" id="NEX23547.1"/>
    </source>
</evidence>
<accession>A0A6P1DYZ8</accession>
<proteinExistence type="predicted"/>
<evidence type="ECO:0000313" key="3">
    <source>
        <dbReference type="Proteomes" id="UP000471640"/>
    </source>
</evidence>
<dbReference type="RefSeq" id="WP_164656974.1">
    <property type="nucleotide sequence ID" value="NZ_JAAIJR010000232.1"/>
</dbReference>